<sequence length="153" mass="16677">MSTTLPTPLPQILITSGTYTFLADLSPLAPLTVTKFLSLLPYTQKIIHVRWSGEGLWIPLGTNNASFQSLPYENNTAYPAPGEILLYPGGVSETEFLVAYGSVQFASKMGVLAGNHFLTVTEGNERGQLAELGRKVLWEGAREVRFEVASAEM</sequence>
<dbReference type="Proteomes" id="UP001595075">
    <property type="component" value="Unassembled WGS sequence"/>
</dbReference>
<dbReference type="Gene3D" id="2.40.100.20">
    <property type="match status" value="1"/>
</dbReference>
<comment type="caution">
    <text evidence="2">The sequence shown here is derived from an EMBL/GenBank/DDBJ whole genome shotgun (WGS) entry which is preliminary data.</text>
</comment>
<evidence type="ECO:0000259" key="1">
    <source>
        <dbReference type="PROSITE" id="PS50042"/>
    </source>
</evidence>
<dbReference type="EMBL" id="JAZHXI010000011">
    <property type="protein sequence ID" value="KAL2066427.1"/>
    <property type="molecule type" value="Genomic_DNA"/>
</dbReference>
<dbReference type="InterPro" id="IPR000595">
    <property type="entry name" value="cNMP-bd_dom"/>
</dbReference>
<evidence type="ECO:0000313" key="2">
    <source>
        <dbReference type="EMBL" id="KAL2066427.1"/>
    </source>
</evidence>
<dbReference type="InterPro" id="IPR024532">
    <property type="entry name" value="DUF3830"/>
</dbReference>
<dbReference type="Pfam" id="PF12903">
    <property type="entry name" value="DUF3830"/>
    <property type="match status" value="1"/>
</dbReference>
<gene>
    <name evidence="2" type="ORF">VTL71DRAFT_2498</name>
</gene>
<proteinExistence type="predicted"/>
<accession>A0ABR4C901</accession>
<keyword evidence="3" id="KW-1185">Reference proteome</keyword>
<reference evidence="2 3" key="1">
    <citation type="journal article" date="2024" name="Commun. Biol.">
        <title>Comparative genomic analysis of thermophilic fungi reveals convergent evolutionary adaptations and gene losses.</title>
        <authorList>
            <person name="Steindorff A.S."/>
            <person name="Aguilar-Pontes M.V."/>
            <person name="Robinson A.J."/>
            <person name="Andreopoulos B."/>
            <person name="LaButti K."/>
            <person name="Kuo A."/>
            <person name="Mondo S."/>
            <person name="Riley R."/>
            <person name="Otillar R."/>
            <person name="Haridas S."/>
            <person name="Lipzen A."/>
            <person name="Grimwood J."/>
            <person name="Schmutz J."/>
            <person name="Clum A."/>
            <person name="Reid I.D."/>
            <person name="Moisan M.C."/>
            <person name="Butler G."/>
            <person name="Nguyen T.T.M."/>
            <person name="Dewar K."/>
            <person name="Conant G."/>
            <person name="Drula E."/>
            <person name="Henrissat B."/>
            <person name="Hansel C."/>
            <person name="Singer S."/>
            <person name="Hutchinson M.I."/>
            <person name="de Vries R.P."/>
            <person name="Natvig D.O."/>
            <person name="Powell A.J."/>
            <person name="Tsang A."/>
            <person name="Grigoriev I.V."/>
        </authorList>
    </citation>
    <scope>NUCLEOTIDE SEQUENCE [LARGE SCALE GENOMIC DNA]</scope>
    <source>
        <strain evidence="2 3">CBS 494.80</strain>
    </source>
</reference>
<organism evidence="2 3">
    <name type="scientific">Oculimacula yallundae</name>
    <dbReference type="NCBI Taxonomy" id="86028"/>
    <lineage>
        <taxon>Eukaryota</taxon>
        <taxon>Fungi</taxon>
        <taxon>Dikarya</taxon>
        <taxon>Ascomycota</taxon>
        <taxon>Pezizomycotina</taxon>
        <taxon>Leotiomycetes</taxon>
        <taxon>Helotiales</taxon>
        <taxon>Ploettnerulaceae</taxon>
        <taxon>Oculimacula</taxon>
    </lineage>
</organism>
<protein>
    <recommendedName>
        <fullName evidence="1">Cyclic nucleotide-binding domain-containing protein</fullName>
    </recommendedName>
</protein>
<name>A0ABR4C901_9HELO</name>
<feature type="domain" description="Cyclic nucleotide-binding" evidence="1">
    <location>
        <begin position="78"/>
        <end position="132"/>
    </location>
</feature>
<dbReference type="PROSITE" id="PS50042">
    <property type="entry name" value="CNMP_BINDING_3"/>
    <property type="match status" value="1"/>
</dbReference>
<evidence type="ECO:0000313" key="3">
    <source>
        <dbReference type="Proteomes" id="UP001595075"/>
    </source>
</evidence>